<keyword evidence="6" id="KW-0051">Antiviral defense</keyword>
<evidence type="ECO:0000256" key="4">
    <source>
        <dbReference type="ARBA" id="ARBA00022801"/>
    </source>
</evidence>
<reference evidence="9" key="2">
    <citation type="journal article" date="2023" name="Microorganisms">
        <title>Isolation and Genomic Characteristics of Cat-Borne Campylobacter felis sp. nov. and Sheep-Borne Campylobacter ovis sp. nov.</title>
        <authorList>
            <person name="Wang H."/>
            <person name="Li Y."/>
            <person name="Gu Y."/>
            <person name="Zhou G."/>
            <person name="Chen X."/>
            <person name="Zhang X."/>
            <person name="Shao Z."/>
            <person name="Zhang J."/>
            <person name="Zhang M."/>
        </authorList>
    </citation>
    <scope>NUCLEOTIDE SEQUENCE</scope>
    <source>
        <strain evidence="9">PS10</strain>
    </source>
</reference>
<evidence type="ECO:0000313" key="9">
    <source>
        <dbReference type="EMBL" id="MDL0089641.1"/>
    </source>
</evidence>
<keyword evidence="9" id="KW-0695">RNA-directed DNA polymerase</keyword>
<dbReference type="InterPro" id="IPR000477">
    <property type="entry name" value="RT_dom"/>
</dbReference>
<evidence type="ECO:0000256" key="7">
    <source>
        <dbReference type="ARBA" id="ARBA00034120"/>
    </source>
</evidence>
<keyword evidence="5" id="KW-0460">Magnesium</keyword>
<protein>
    <submittedName>
        <fullName evidence="9">Reverse transcriptase domain-containing protein</fullName>
    </submittedName>
</protein>
<dbReference type="Pfam" id="PF00078">
    <property type="entry name" value="RVT_1"/>
    <property type="match status" value="1"/>
</dbReference>
<dbReference type="PANTHER" id="PTHR34047">
    <property type="entry name" value="NUCLEAR INTRON MATURASE 1, MITOCHONDRIAL-RELATED"/>
    <property type="match status" value="1"/>
</dbReference>
<evidence type="ECO:0000313" key="10">
    <source>
        <dbReference type="Proteomes" id="UP001173801"/>
    </source>
</evidence>
<evidence type="ECO:0000256" key="6">
    <source>
        <dbReference type="ARBA" id="ARBA00023118"/>
    </source>
</evidence>
<organism evidence="9 10">
    <name type="scientific">Campylobacter gastrosuis</name>
    <dbReference type="NCBI Taxonomy" id="2974576"/>
    <lineage>
        <taxon>Bacteria</taxon>
        <taxon>Pseudomonadati</taxon>
        <taxon>Campylobacterota</taxon>
        <taxon>Epsilonproteobacteria</taxon>
        <taxon>Campylobacterales</taxon>
        <taxon>Campylobacteraceae</taxon>
        <taxon>Campylobacter</taxon>
    </lineage>
</organism>
<evidence type="ECO:0000256" key="5">
    <source>
        <dbReference type="ARBA" id="ARBA00022842"/>
    </source>
</evidence>
<dbReference type="GO" id="GO:0003964">
    <property type="term" value="F:RNA-directed DNA polymerase activity"/>
    <property type="evidence" value="ECO:0007669"/>
    <property type="project" value="UniProtKB-KW"/>
</dbReference>
<keyword evidence="2" id="KW-0479">Metal-binding</keyword>
<dbReference type="InterPro" id="IPR042211">
    <property type="entry name" value="CRISPR-assoc_Cas1_N"/>
</dbReference>
<evidence type="ECO:0000256" key="3">
    <source>
        <dbReference type="ARBA" id="ARBA00022759"/>
    </source>
</evidence>
<dbReference type="CDD" id="cd01651">
    <property type="entry name" value="RT_G2_intron"/>
    <property type="match status" value="1"/>
</dbReference>
<comment type="similarity">
    <text evidence="7">Belongs to the bacterial reverse transcriptase family.</text>
</comment>
<comment type="caution">
    <text evidence="9">The sequence shown here is derived from an EMBL/GenBank/DDBJ whole genome shotgun (WGS) entry which is preliminary data.</text>
</comment>
<dbReference type="PROSITE" id="PS50878">
    <property type="entry name" value="RT_POL"/>
    <property type="match status" value="1"/>
</dbReference>
<dbReference type="Gene3D" id="3.100.10.20">
    <property type="entry name" value="CRISPR-associated endonuclease Cas1, N-terminal domain"/>
    <property type="match status" value="1"/>
</dbReference>
<dbReference type="Gene3D" id="3.30.70.270">
    <property type="match status" value="1"/>
</dbReference>
<dbReference type="RefSeq" id="WP_284938353.1">
    <property type="nucleotide sequence ID" value="NZ_JANURM010000017.1"/>
</dbReference>
<feature type="domain" description="Reverse transcriptase" evidence="8">
    <location>
        <begin position="45"/>
        <end position="271"/>
    </location>
</feature>
<keyword evidence="1" id="KW-0540">Nuclease</keyword>
<dbReference type="InterPro" id="IPR043502">
    <property type="entry name" value="DNA/RNA_pol_sf"/>
</dbReference>
<keyword evidence="3" id="KW-0255">Endonuclease</keyword>
<proteinExistence type="inferred from homology"/>
<sequence length="507" mass="58745">MMDLFSLELEQFFTNDTFLNATKRLKHVSLGLDGLKIDEVCFGKLKDEILSQTYAPTPLKELFIPKENKNELRHLGIPSFKDKIAQNMLAFELNKYFDKLFSSSSYAYRQGKSYKNAVFRARDFFRKYSHVIKTDIKDFFESINHEILLEILNVHIVDKRIIRLITLWIKNGEFLRYSYFKHHKGVHQGDVLSPLLSNIYLNQMDKFLEQNGLDFVRYADDFVIFTVSEQDATNTLKMLKNFLLTIKLNLNQNKTAIHDKFSDFTFLGVNFKGDELSISDEKFRQTLAKLSSQIKQQEINTAITNLNAYISHLKTIKLQLFSPEQKENFNAHFNQTITNLVRKFIKILDKKAIADALLNLEFAYPVANTLKKQLLLSYYKNAKLPRVKSITATLEAKKREYLRNFAKDSVLHVTTPFLFLAILQGKFVLKQNGKITHKFPISKINQIIINTQISLSSAVIYECSKRKISIDFIDEKTNLSYATLFTSNNAIPKNTTSQISILKTKKS</sequence>
<gene>
    <name evidence="9" type="ORF">NYG85_09750</name>
</gene>
<dbReference type="Pfam" id="PF01867">
    <property type="entry name" value="Cas_Cas1"/>
    <property type="match status" value="1"/>
</dbReference>
<keyword evidence="10" id="KW-1185">Reference proteome</keyword>
<evidence type="ECO:0000256" key="1">
    <source>
        <dbReference type="ARBA" id="ARBA00022722"/>
    </source>
</evidence>
<evidence type="ECO:0000259" key="8">
    <source>
        <dbReference type="PROSITE" id="PS50878"/>
    </source>
</evidence>
<keyword evidence="4" id="KW-0378">Hydrolase</keyword>
<keyword evidence="9" id="KW-0548">Nucleotidyltransferase</keyword>
<dbReference type="SUPFAM" id="SSF56672">
    <property type="entry name" value="DNA/RNA polymerases"/>
    <property type="match status" value="1"/>
</dbReference>
<accession>A0ABT7HRW2</accession>
<dbReference type="InterPro" id="IPR002729">
    <property type="entry name" value="CRISPR-assoc_Cas1"/>
</dbReference>
<dbReference type="InterPro" id="IPR051083">
    <property type="entry name" value="GrpII_Intron_Splice-Mob/Def"/>
</dbReference>
<keyword evidence="9" id="KW-0808">Transferase</keyword>
<dbReference type="InterPro" id="IPR043128">
    <property type="entry name" value="Rev_trsase/Diguanyl_cyclase"/>
</dbReference>
<dbReference type="PANTHER" id="PTHR34047:SF8">
    <property type="entry name" value="PROTEIN YKFC"/>
    <property type="match status" value="1"/>
</dbReference>
<dbReference type="EMBL" id="JANURM010000017">
    <property type="protein sequence ID" value="MDL0089641.1"/>
    <property type="molecule type" value="Genomic_DNA"/>
</dbReference>
<reference evidence="9" key="1">
    <citation type="submission" date="2022-08" db="EMBL/GenBank/DDBJ databases">
        <authorList>
            <person name="Wang H."/>
        </authorList>
    </citation>
    <scope>NUCLEOTIDE SEQUENCE</scope>
    <source>
        <strain evidence="9">PS10</strain>
    </source>
</reference>
<evidence type="ECO:0000256" key="2">
    <source>
        <dbReference type="ARBA" id="ARBA00022723"/>
    </source>
</evidence>
<name>A0ABT7HRW2_9BACT</name>
<dbReference type="Proteomes" id="UP001173801">
    <property type="component" value="Unassembled WGS sequence"/>
</dbReference>